<dbReference type="PANTHER" id="PTHR43205:SF7">
    <property type="entry name" value="PROSTAGLANDIN REDUCTASE 1"/>
    <property type="match status" value="1"/>
</dbReference>
<dbReference type="EMBL" id="NVVJ01000023">
    <property type="protein sequence ID" value="PCJ24762.1"/>
    <property type="molecule type" value="Genomic_DNA"/>
</dbReference>
<dbReference type="PANTHER" id="PTHR43205">
    <property type="entry name" value="PROSTAGLANDIN REDUCTASE"/>
    <property type="match status" value="1"/>
</dbReference>
<gene>
    <name evidence="3" type="ORF">COA96_08825</name>
</gene>
<dbReference type="Gene3D" id="3.90.180.10">
    <property type="entry name" value="Medium-chain alcohol dehydrogenases, catalytic domain"/>
    <property type="match status" value="1"/>
</dbReference>
<feature type="domain" description="Enoyl reductase (ER)" evidence="2">
    <location>
        <begin position="18"/>
        <end position="334"/>
    </location>
</feature>
<dbReference type="Pfam" id="PF16884">
    <property type="entry name" value="ADH_N_2"/>
    <property type="match status" value="1"/>
</dbReference>
<dbReference type="Pfam" id="PF00107">
    <property type="entry name" value="ADH_zinc_N"/>
    <property type="match status" value="1"/>
</dbReference>
<dbReference type="SUPFAM" id="SSF50129">
    <property type="entry name" value="GroES-like"/>
    <property type="match status" value="1"/>
</dbReference>
<dbReference type="InterPro" id="IPR041694">
    <property type="entry name" value="ADH_N_2"/>
</dbReference>
<evidence type="ECO:0000313" key="4">
    <source>
        <dbReference type="Proteomes" id="UP000218327"/>
    </source>
</evidence>
<dbReference type="InterPro" id="IPR013149">
    <property type="entry name" value="ADH-like_C"/>
</dbReference>
<comment type="caution">
    <text evidence="3">The sequence shown here is derived from an EMBL/GenBank/DDBJ whole genome shotgun (WGS) entry which is preliminary data.</text>
</comment>
<dbReference type="InterPro" id="IPR020843">
    <property type="entry name" value="ER"/>
</dbReference>
<dbReference type="SUPFAM" id="SSF51735">
    <property type="entry name" value="NAD(P)-binding Rossmann-fold domains"/>
    <property type="match status" value="1"/>
</dbReference>
<dbReference type="AlphaFoldDB" id="A0A2A5AZU2"/>
<evidence type="ECO:0000313" key="3">
    <source>
        <dbReference type="EMBL" id="PCJ24762.1"/>
    </source>
</evidence>
<dbReference type="SMART" id="SM00829">
    <property type="entry name" value="PKS_ER"/>
    <property type="match status" value="1"/>
</dbReference>
<evidence type="ECO:0000256" key="1">
    <source>
        <dbReference type="ARBA" id="ARBA00023002"/>
    </source>
</evidence>
<dbReference type="Proteomes" id="UP000218327">
    <property type="component" value="Unassembled WGS sequence"/>
</dbReference>
<dbReference type="InterPro" id="IPR011032">
    <property type="entry name" value="GroES-like_sf"/>
</dbReference>
<dbReference type="CDD" id="cd05288">
    <property type="entry name" value="PGDH"/>
    <property type="match status" value="1"/>
</dbReference>
<dbReference type="GO" id="GO:0016628">
    <property type="term" value="F:oxidoreductase activity, acting on the CH-CH group of donors, NAD or NADP as acceptor"/>
    <property type="evidence" value="ECO:0007669"/>
    <property type="project" value="InterPro"/>
</dbReference>
<organism evidence="3 4">
    <name type="scientific">SAR86 cluster bacterium</name>
    <dbReference type="NCBI Taxonomy" id="2030880"/>
    <lineage>
        <taxon>Bacteria</taxon>
        <taxon>Pseudomonadati</taxon>
        <taxon>Pseudomonadota</taxon>
        <taxon>Gammaproteobacteria</taxon>
        <taxon>SAR86 cluster</taxon>
    </lineage>
</organism>
<name>A0A2A5AZU2_9GAMM</name>
<sequence>MIKNKQVVLAKRPLGEPTDDCFRIEESEIPELADNQILIKVCWLSLDPYIRGRMNDVKSYTEPLAIDDIMTGESTGIVIKSTSTEFAVGDRVAAHMGWQSYIVANADDPRLMKVDLNNGTLSAHLGVVGMPGRTAYFGLTEVGKPQPGETLVVAAASGAVGSAVGQIAKIKGLRVVGIAGGPEKCRYVKEELKFDDCIDYKAGNLAQELKAACPDGVDIYFENVGGDVTKAVAPLLNSGARVPICGYISNYNDEDITKAVTPFHILAELDEVPEHRFFVVTEFHDRWVEATRLLGSWVGDGKLKYKESVGEGLENAADLFRGMLKGKNFGKQLVKIADED</sequence>
<dbReference type="InterPro" id="IPR036291">
    <property type="entry name" value="NAD(P)-bd_dom_sf"/>
</dbReference>
<dbReference type="FunFam" id="3.40.50.720:FF:000121">
    <property type="entry name" value="Prostaglandin reductase 2"/>
    <property type="match status" value="1"/>
</dbReference>
<dbReference type="InterPro" id="IPR045010">
    <property type="entry name" value="MDR_fam"/>
</dbReference>
<protein>
    <submittedName>
        <fullName evidence="3">NADP-dependent oxidoreductase</fullName>
    </submittedName>
</protein>
<dbReference type="Gene3D" id="3.40.50.720">
    <property type="entry name" value="NAD(P)-binding Rossmann-like Domain"/>
    <property type="match status" value="1"/>
</dbReference>
<reference evidence="4" key="1">
    <citation type="submission" date="2017-08" db="EMBL/GenBank/DDBJ databases">
        <title>A dynamic microbial community with high functional redundancy inhabits the cold, oxic subseafloor aquifer.</title>
        <authorList>
            <person name="Tully B.J."/>
            <person name="Wheat C.G."/>
            <person name="Glazer B.T."/>
            <person name="Huber J.A."/>
        </authorList>
    </citation>
    <scope>NUCLEOTIDE SEQUENCE [LARGE SCALE GENOMIC DNA]</scope>
</reference>
<keyword evidence="1" id="KW-0560">Oxidoreductase</keyword>
<accession>A0A2A5AZU2</accession>
<evidence type="ECO:0000259" key="2">
    <source>
        <dbReference type="SMART" id="SM00829"/>
    </source>
</evidence>
<proteinExistence type="predicted"/>